<feature type="region of interest" description="Disordered" evidence="2">
    <location>
        <begin position="63"/>
        <end position="160"/>
    </location>
</feature>
<feature type="region of interest" description="Disordered" evidence="2">
    <location>
        <begin position="1111"/>
        <end position="1138"/>
    </location>
</feature>
<feature type="coiled-coil region" evidence="1">
    <location>
        <begin position="526"/>
        <end position="609"/>
    </location>
</feature>
<protein>
    <submittedName>
        <fullName evidence="3">Uncharacterized protein</fullName>
    </submittedName>
</protein>
<name>A0ABR3JWU8_9AGAR</name>
<feature type="coiled-coil region" evidence="1">
    <location>
        <begin position="764"/>
        <end position="905"/>
    </location>
</feature>
<feature type="compositionally biased region" description="Low complexity" evidence="2">
    <location>
        <begin position="1228"/>
        <end position="1242"/>
    </location>
</feature>
<dbReference type="Proteomes" id="UP001556367">
    <property type="component" value="Unassembled WGS sequence"/>
</dbReference>
<dbReference type="EMBL" id="JASNQZ010000002">
    <property type="protein sequence ID" value="KAL0959753.1"/>
    <property type="molecule type" value="Genomic_DNA"/>
</dbReference>
<feature type="compositionally biased region" description="Polar residues" evidence="2">
    <location>
        <begin position="1115"/>
        <end position="1131"/>
    </location>
</feature>
<evidence type="ECO:0000313" key="4">
    <source>
        <dbReference type="Proteomes" id="UP001556367"/>
    </source>
</evidence>
<feature type="compositionally biased region" description="Basic and acidic residues" evidence="2">
    <location>
        <begin position="82"/>
        <end position="97"/>
    </location>
</feature>
<feature type="region of interest" description="Disordered" evidence="2">
    <location>
        <begin position="1"/>
        <end position="28"/>
    </location>
</feature>
<keyword evidence="4" id="KW-1185">Reference proteome</keyword>
<sequence length="1248" mass="139069">MDLRQLGYSGAANTQQASSGFPSNASRKPVAPLFSLARRVQTSGTSPNVLIGKVTPAKIFSFPTRGQRFPHHGDASQGSGSSHEDRDSSLQRHHDATRYAQSSPEQPTKESTNANQLQNQLQLSNPTDYLGVGSASDGSMSPGGPFQPKAAISESGDERPLRHTSAAFDAHISTSPTLNSNFLHMPPPLDTRHVHRSRSRSASRSATTSHLAHTPMGLMHDKDDEAFRELQGLHDRLSQLQVAKTELSLKTKEAADLGQRLQAVTAEYSQANADHQDEIAKLKRSYEQQDAQHQERLEAEIEAVKSQARSDNDAAMAQVAQARDEVSNMKTIAEMQNLQAQEELKTVKDKVDAIQQVNKKLVDMNRRRQTEDQTSLADLARQNQNLQRILREASTEARESTKLARDGLELVQSLVDGGSKMQETRVLISELQEDRNNSQQVNKILRDKLNDAMGDLAEARERIKDLETKQLQEADTLKRTTHEIGDLSHRLSDMLKTVKTREREEIDALAEAHRFEEKFRDAQIRNDGLQGKLDDTSKRLEETDLELRSTESALRSIKERYEEVNQKLASTVEIERNTSAKLASSLLQVHQLALRADSADAALARANEEHDRSQSALDATILKTKAEIKSLHDAIRQHEIRERSENVKQEQTKSQLAEVQKVYDATKSALEGTTQTLHNANARFMTLERRFEDQTLLLSMSREERGEINERLIAAERAHAEQLGIVEKDNLEKIKALEKLLHEDSKAFEKCHAEQMSSLQTEFAERLDSQKQAHNERLRAIEREHTEEFALRTKTLEVEIAVLKEQKANLEQKLTATVQDLQRQQEAFVGASVDYERKLSNQEALLRKVADAQESRADNAEQRATILERQVEGAEVQVSDLNQKLEAAEVKVQDATRSVSEVTKASTLLRDQVDKLTTALHSAQERAEAMEAPSAEYGDRIKGLQLRIAGLDETIAGLKHKASTLSERYKEAKLDEDEKAFVDSLLNLFNDLHEQQLVDKDNELRRARQKLVSHQSMISKLESKLARKLRTAPAQEDVVQDTDTGGSMINLQSWVHPSSDAGNTMNKGSEVLGEASVGVDATHARTSSPALAEAAISDSLINTTMVAVSDEPLNEPSSKTRNSPPQDTSSGKAKDILETPVVVSPRLETASPMPQKRRTFMQLAESDLSEIEDASDIDEYHPTKQAPKKRRTVAPVEPIVNAEPFTPVPKPELKRYTRRSGANRKSDPAATVAKKAVAGPAKGKNRKR</sequence>
<evidence type="ECO:0000256" key="2">
    <source>
        <dbReference type="SAM" id="MobiDB-lite"/>
    </source>
</evidence>
<feature type="coiled-coil region" evidence="1">
    <location>
        <begin position="955"/>
        <end position="1024"/>
    </location>
</feature>
<accession>A0ABR3JWU8</accession>
<comment type="caution">
    <text evidence="3">The sequence shown here is derived from an EMBL/GenBank/DDBJ whole genome shotgun (WGS) entry which is preliminary data.</text>
</comment>
<reference evidence="4" key="1">
    <citation type="submission" date="2024-06" db="EMBL/GenBank/DDBJ databases">
        <title>Multi-omics analyses provide insights into the biosynthesis of the anticancer antibiotic pleurotin in Hohenbuehelia grisea.</title>
        <authorList>
            <person name="Weaver J.A."/>
            <person name="Alberti F."/>
        </authorList>
    </citation>
    <scope>NUCLEOTIDE SEQUENCE [LARGE SCALE GENOMIC DNA]</scope>
    <source>
        <strain evidence="4">T-177</strain>
    </source>
</reference>
<feature type="region of interest" description="Disordered" evidence="2">
    <location>
        <begin position="1170"/>
        <end position="1248"/>
    </location>
</feature>
<evidence type="ECO:0000256" key="1">
    <source>
        <dbReference type="SAM" id="Coils"/>
    </source>
</evidence>
<feature type="coiled-coil region" evidence="1">
    <location>
        <begin position="254"/>
        <end position="403"/>
    </location>
</feature>
<keyword evidence="1" id="KW-0175">Coiled coil</keyword>
<feature type="coiled-coil region" evidence="1">
    <location>
        <begin position="428"/>
        <end position="476"/>
    </location>
</feature>
<evidence type="ECO:0000313" key="3">
    <source>
        <dbReference type="EMBL" id="KAL0959753.1"/>
    </source>
</evidence>
<proteinExistence type="predicted"/>
<feature type="region of interest" description="Disordered" evidence="2">
    <location>
        <begin position="176"/>
        <end position="210"/>
    </location>
</feature>
<dbReference type="SUPFAM" id="SSF57997">
    <property type="entry name" value="Tropomyosin"/>
    <property type="match status" value="2"/>
</dbReference>
<feature type="compositionally biased region" description="Low complexity" evidence="2">
    <location>
        <begin position="113"/>
        <end position="125"/>
    </location>
</feature>
<organism evidence="3 4">
    <name type="scientific">Hohenbuehelia grisea</name>
    <dbReference type="NCBI Taxonomy" id="104357"/>
    <lineage>
        <taxon>Eukaryota</taxon>
        <taxon>Fungi</taxon>
        <taxon>Dikarya</taxon>
        <taxon>Basidiomycota</taxon>
        <taxon>Agaricomycotina</taxon>
        <taxon>Agaricomycetes</taxon>
        <taxon>Agaricomycetidae</taxon>
        <taxon>Agaricales</taxon>
        <taxon>Pleurotineae</taxon>
        <taxon>Pleurotaceae</taxon>
        <taxon>Hohenbuehelia</taxon>
    </lineage>
</organism>
<gene>
    <name evidence="3" type="ORF">HGRIS_011443</name>
</gene>
<feature type="compositionally biased region" description="Polar residues" evidence="2">
    <location>
        <begin position="11"/>
        <end position="26"/>
    </location>
</feature>
<feature type="compositionally biased region" description="Polar residues" evidence="2">
    <location>
        <begin position="99"/>
        <end position="112"/>
    </location>
</feature>